<dbReference type="OrthoDB" id="10059613at2759"/>
<dbReference type="EnsemblMetazoa" id="Aqu2.1.18267_001">
    <property type="protein sequence ID" value="Aqu2.1.18267_001"/>
    <property type="gene ID" value="Aqu2.1.18267"/>
</dbReference>
<proteinExistence type="predicted"/>
<protein>
    <submittedName>
        <fullName evidence="1">Uncharacterized protein</fullName>
    </submittedName>
</protein>
<reference evidence="1" key="1">
    <citation type="submission" date="2017-05" db="UniProtKB">
        <authorList>
            <consortium name="EnsemblMetazoa"/>
        </authorList>
    </citation>
    <scope>IDENTIFICATION</scope>
</reference>
<name>A0A1X7TTB3_AMPQE</name>
<dbReference type="PANTHER" id="PTHR45749:SF14">
    <property type="entry name" value="TTF-TYPE DOMAIN-CONTAINING PROTEIN"/>
    <property type="match status" value="1"/>
</dbReference>
<organism evidence="1">
    <name type="scientific">Amphimedon queenslandica</name>
    <name type="common">Sponge</name>
    <dbReference type="NCBI Taxonomy" id="400682"/>
    <lineage>
        <taxon>Eukaryota</taxon>
        <taxon>Metazoa</taxon>
        <taxon>Porifera</taxon>
        <taxon>Demospongiae</taxon>
        <taxon>Heteroscleromorpha</taxon>
        <taxon>Haplosclerida</taxon>
        <taxon>Niphatidae</taxon>
        <taxon>Amphimedon</taxon>
    </lineage>
</organism>
<evidence type="ECO:0000313" key="1">
    <source>
        <dbReference type="EnsemblMetazoa" id="Aqu2.1.18267_001"/>
    </source>
</evidence>
<dbReference type="PANTHER" id="PTHR45749">
    <property type="match status" value="1"/>
</dbReference>
<dbReference type="AlphaFoldDB" id="A0A1X7TTB3"/>
<dbReference type="STRING" id="400682.A0A1X7TTB3"/>
<sequence>MYGKVEALLLKAATSQPYEEELKHRFSLKHFKPISSDKRTTVSDILTFQSSSPGQVQLMHQVAKLMRLLLVMPTTNSHSQRSFRAVRCIKTYLRSSMSQKRLYHLMLLHIHKSDTDELDLIYVANNFISNHEHRKNFFSIEFKQSDLNQ</sequence>
<dbReference type="InParanoid" id="A0A1X7TTB3"/>
<accession>A0A1X7TTB3</accession>